<dbReference type="AlphaFoldDB" id="E5YA25"/>
<evidence type="ECO:0008006" key="4">
    <source>
        <dbReference type="Google" id="ProtNLM"/>
    </source>
</evidence>
<reference evidence="2 3" key="1">
    <citation type="submission" date="2010-10" db="EMBL/GenBank/DDBJ databases">
        <authorList>
            <consortium name="The Broad Institute Genome Sequencing Platform"/>
            <person name="Ward D."/>
            <person name="Earl A."/>
            <person name="Feldgarden M."/>
            <person name="Young S.K."/>
            <person name="Gargeya S."/>
            <person name="Zeng Q."/>
            <person name="Alvarado L."/>
            <person name="Berlin A."/>
            <person name="Bochicchio J."/>
            <person name="Chapman S.B."/>
            <person name="Chen Z."/>
            <person name="Freedman E."/>
            <person name="Gellesch M."/>
            <person name="Goldberg J."/>
            <person name="Griggs A."/>
            <person name="Gujja S."/>
            <person name="Heilman E."/>
            <person name="Heiman D."/>
            <person name="Howarth C."/>
            <person name="Mehta T."/>
            <person name="Neiman D."/>
            <person name="Pearson M."/>
            <person name="Roberts A."/>
            <person name="Saif S."/>
            <person name="Shea T."/>
            <person name="Shenoy N."/>
            <person name="Sisk P."/>
            <person name="Stolte C."/>
            <person name="Sykes S."/>
            <person name="White J."/>
            <person name="Yandava C."/>
            <person name="Allen-Vercoe E."/>
            <person name="Sibley C."/>
            <person name="Ambrose C.E."/>
            <person name="Strauss J."/>
            <person name="Daigneault M."/>
            <person name="Haas B."/>
            <person name="Nusbaum C."/>
            <person name="Birren B."/>
        </authorList>
    </citation>
    <scope>NUCLEOTIDE SEQUENCE [LARGE SCALE GENOMIC DNA]</scope>
    <source>
        <strain evidence="2 3">3_1_6</strain>
    </source>
</reference>
<accession>E5YA25</accession>
<dbReference type="EMBL" id="ADCP02000001">
    <property type="protein sequence ID" value="EFV43139.1"/>
    <property type="molecule type" value="Genomic_DNA"/>
</dbReference>
<dbReference type="eggNOG" id="ENOG50318BY">
    <property type="taxonomic scope" value="Bacteria"/>
</dbReference>
<keyword evidence="1" id="KW-0732">Signal</keyword>
<dbReference type="RefSeq" id="WP_005029390.1">
    <property type="nucleotide sequence ID" value="NZ_KE150238.1"/>
</dbReference>
<evidence type="ECO:0000313" key="2">
    <source>
        <dbReference type="EMBL" id="EFV43139.1"/>
    </source>
</evidence>
<organism evidence="2 3">
    <name type="scientific">Bilophila wadsworthia (strain 3_1_6)</name>
    <dbReference type="NCBI Taxonomy" id="563192"/>
    <lineage>
        <taxon>Bacteria</taxon>
        <taxon>Pseudomonadati</taxon>
        <taxon>Thermodesulfobacteriota</taxon>
        <taxon>Desulfovibrionia</taxon>
        <taxon>Desulfovibrionales</taxon>
        <taxon>Desulfovibrionaceae</taxon>
        <taxon>Bilophila</taxon>
    </lineage>
</organism>
<keyword evidence="3" id="KW-1185">Reference proteome</keyword>
<reference evidence="2 3" key="2">
    <citation type="submission" date="2013-04" db="EMBL/GenBank/DDBJ databases">
        <title>The Genome Sequence of Bilophila wadsworthia 3_1_6.</title>
        <authorList>
            <consortium name="The Broad Institute Genomics Platform"/>
            <person name="Earl A."/>
            <person name="Ward D."/>
            <person name="Feldgarden M."/>
            <person name="Gevers D."/>
            <person name="Sibley C."/>
            <person name="Strauss J."/>
            <person name="Allen-Vercoe E."/>
            <person name="Walker B."/>
            <person name="Young S."/>
            <person name="Zeng Q."/>
            <person name="Gargeya S."/>
            <person name="Fitzgerald M."/>
            <person name="Haas B."/>
            <person name="Abouelleil A."/>
            <person name="Allen A.W."/>
            <person name="Alvarado L."/>
            <person name="Arachchi H.M."/>
            <person name="Berlin A.M."/>
            <person name="Chapman S.B."/>
            <person name="Gainer-Dewar J."/>
            <person name="Goldberg J."/>
            <person name="Griggs A."/>
            <person name="Gujja S."/>
            <person name="Hansen M."/>
            <person name="Howarth C."/>
            <person name="Imamovic A."/>
            <person name="Ireland A."/>
            <person name="Larimer J."/>
            <person name="McCowan C."/>
            <person name="Murphy C."/>
            <person name="Pearson M."/>
            <person name="Poon T.W."/>
            <person name="Priest M."/>
            <person name="Roberts A."/>
            <person name="Saif S."/>
            <person name="Shea T."/>
            <person name="Sisk P."/>
            <person name="Sykes S."/>
            <person name="Wortman J."/>
            <person name="Nusbaum C."/>
            <person name="Birren B."/>
        </authorList>
    </citation>
    <scope>NUCLEOTIDE SEQUENCE [LARGE SCALE GENOMIC DNA]</scope>
    <source>
        <strain evidence="2 3">3_1_6</strain>
    </source>
</reference>
<dbReference type="PROSITE" id="PS51257">
    <property type="entry name" value="PROKAR_LIPOPROTEIN"/>
    <property type="match status" value="1"/>
</dbReference>
<protein>
    <recommendedName>
        <fullName evidence="4">Lipoprotein</fullName>
    </recommendedName>
</protein>
<dbReference type="GeneID" id="78084567"/>
<name>E5YA25_BILW3</name>
<dbReference type="Proteomes" id="UP000006034">
    <property type="component" value="Unassembled WGS sequence"/>
</dbReference>
<sequence>MRFLQFCGLILLGGLVSCSWQSAPTPPPVEPQPLSPVAQFMVANATGATAVIEDETFGGEVRVTLEDAFLSAAGETCKRATLLSAQHEAEIVVICHNGQEGDGSTPGEWRLMPRVWGKGISTP</sequence>
<evidence type="ECO:0000256" key="1">
    <source>
        <dbReference type="SAM" id="SignalP"/>
    </source>
</evidence>
<dbReference type="InterPro" id="IPR032258">
    <property type="entry name" value="DUF5061"/>
</dbReference>
<proteinExistence type="predicted"/>
<dbReference type="Pfam" id="PF16587">
    <property type="entry name" value="DUF5061"/>
    <property type="match status" value="1"/>
</dbReference>
<feature type="chain" id="PRO_5003203393" description="Lipoprotein" evidence="1">
    <location>
        <begin position="23"/>
        <end position="123"/>
    </location>
</feature>
<feature type="signal peptide" evidence="1">
    <location>
        <begin position="1"/>
        <end position="22"/>
    </location>
</feature>
<evidence type="ECO:0000313" key="3">
    <source>
        <dbReference type="Proteomes" id="UP000006034"/>
    </source>
</evidence>
<comment type="caution">
    <text evidence="2">The sequence shown here is derived from an EMBL/GenBank/DDBJ whole genome shotgun (WGS) entry which is preliminary data.</text>
</comment>
<gene>
    <name evidence="2" type="ORF">HMPREF0179_03043</name>
</gene>
<dbReference type="OrthoDB" id="5459964at2"/>
<dbReference type="HOGENOM" id="CLU_1977970_0_0_7"/>